<accession>A0A4U5LZE3</accession>
<dbReference type="Proteomes" id="UP000298663">
    <property type="component" value="Unassembled WGS sequence"/>
</dbReference>
<dbReference type="SUPFAM" id="SSF48371">
    <property type="entry name" value="ARM repeat"/>
    <property type="match status" value="1"/>
</dbReference>
<reference evidence="2 3" key="2">
    <citation type="journal article" date="2019" name="G3 (Bethesda)">
        <title>Hybrid Assembly of the Genome of the Entomopathogenic Nematode Steinernema carpocapsae Identifies the X-Chromosome.</title>
        <authorList>
            <person name="Serra L."/>
            <person name="Macchietto M."/>
            <person name="Macias-Munoz A."/>
            <person name="McGill C.J."/>
            <person name="Rodriguez I.M."/>
            <person name="Rodriguez B."/>
            <person name="Murad R."/>
            <person name="Mortazavi A."/>
        </authorList>
    </citation>
    <scope>NUCLEOTIDE SEQUENCE [LARGE SCALE GENOMIC DNA]</scope>
    <source>
        <strain evidence="2 3">ALL</strain>
    </source>
</reference>
<reference evidence="2 3" key="1">
    <citation type="journal article" date="2015" name="Genome Biol.">
        <title>Comparative genomics of Steinernema reveals deeply conserved gene regulatory networks.</title>
        <authorList>
            <person name="Dillman A.R."/>
            <person name="Macchietto M."/>
            <person name="Porter C.F."/>
            <person name="Rogers A."/>
            <person name="Williams B."/>
            <person name="Antoshechkin I."/>
            <person name="Lee M.M."/>
            <person name="Goodwin Z."/>
            <person name="Lu X."/>
            <person name="Lewis E.E."/>
            <person name="Goodrich-Blair H."/>
            <person name="Stock S.P."/>
            <person name="Adams B.J."/>
            <person name="Sternberg P.W."/>
            <person name="Mortazavi A."/>
        </authorList>
    </citation>
    <scope>NUCLEOTIDE SEQUENCE [LARGE SCALE GENOMIC DNA]</scope>
    <source>
        <strain evidence="2 3">ALL</strain>
    </source>
</reference>
<protein>
    <submittedName>
        <fullName evidence="2">Uncharacterized protein</fullName>
    </submittedName>
</protein>
<dbReference type="PANTHER" id="PTHR10170">
    <property type="entry name" value="HUNTINGTON DISEASE PROTEIN"/>
    <property type="match status" value="1"/>
</dbReference>
<dbReference type="InterPro" id="IPR028426">
    <property type="entry name" value="Huntingtin_fam"/>
</dbReference>
<evidence type="ECO:0000313" key="3">
    <source>
        <dbReference type="Proteomes" id="UP000298663"/>
    </source>
</evidence>
<feature type="transmembrane region" description="Helical" evidence="1">
    <location>
        <begin position="559"/>
        <end position="582"/>
    </location>
</feature>
<dbReference type="InterPro" id="IPR016024">
    <property type="entry name" value="ARM-type_fold"/>
</dbReference>
<keyword evidence="1" id="KW-0472">Membrane</keyword>
<dbReference type="AlphaFoldDB" id="A0A4U5LZE3"/>
<evidence type="ECO:0000256" key="1">
    <source>
        <dbReference type="SAM" id="Phobius"/>
    </source>
</evidence>
<dbReference type="STRING" id="34508.A0A4U5LZE3"/>
<evidence type="ECO:0000313" key="2">
    <source>
        <dbReference type="EMBL" id="TKR61724.1"/>
    </source>
</evidence>
<name>A0A4U5LZE3_STECR</name>
<dbReference type="InterPro" id="IPR024613">
    <property type="entry name" value="Huntingtin_N_HEAT_rpt-2"/>
</dbReference>
<keyword evidence="1" id="KW-0812">Transmembrane</keyword>
<dbReference type="Pfam" id="PF12372">
    <property type="entry name" value="Htt_N-HEAT"/>
    <property type="match status" value="1"/>
</dbReference>
<dbReference type="GO" id="GO:0005737">
    <property type="term" value="C:cytoplasm"/>
    <property type="evidence" value="ECO:0007669"/>
    <property type="project" value="TreeGrafter"/>
</dbReference>
<sequence>MGQGDAACKTRHANSSVWFTTRFQTEKISIAEFLSSIVWTELNDHLRQELQNEVLSTLISLISDSDARVQRAVADSLVNFVKSTEFGTFTNIFYHSVPKEYLNSTFPAVPMVLGMSERYRFDNEFVDYTLEQNLSVVLQSVYNAVTLSSEETLGGAILVLEKLAHNFNPSIYRQSWISIIRRNDSLKGGLLELLVEWSEFACKTPATLSLLLNLISAVFAGITEGNFIRILMEQDQLRKQTVSPIPEDSLINHLILAPLRIMNMYYTIISEERLRIASLNASLFSRPNSVRQGSQNRTTEVSNLVGTGLHPAKSSSFQNSASLKDLYSVMQGAYRNYLNSLNTEFQDRFTRLLESALKSLADIFEMMTYKAIHPLYEEIMLYAKAVIEICPVATVRLFHQMVKALFGSNAANVSLDNLRALRLNDSAPPADAIEMYLLRSVNEFTLFSVFLTRNEFMNIHVLRHLGWLSKDTLNKSNAGTSADINSGLQLFETFVTNLILLYQSSNSVDVRTPILGLMCELSLNDVRYDLVDPNKTLYNTVIEQIRNLQLRNTKMLRDIFLYFICLTRVSFITFMEVIGFAVELVRMADKENIYPVLDAVHLLVLESTFTKNEPMELVHDVLVSRAEDLFEWAPGCVTQIWTLLIHGARFSKNELR</sequence>
<keyword evidence="3" id="KW-1185">Reference proteome</keyword>
<keyword evidence="1" id="KW-1133">Transmembrane helix</keyword>
<gene>
    <name evidence="2" type="ORF">L596_028802</name>
</gene>
<dbReference type="EMBL" id="AZBU02000011">
    <property type="protein sequence ID" value="TKR61724.1"/>
    <property type="molecule type" value="Genomic_DNA"/>
</dbReference>
<proteinExistence type="predicted"/>
<dbReference type="PANTHER" id="PTHR10170:SF10">
    <property type="entry name" value="HUNTINGTIN"/>
    <property type="match status" value="1"/>
</dbReference>
<organism evidence="2 3">
    <name type="scientific">Steinernema carpocapsae</name>
    <name type="common">Entomopathogenic nematode</name>
    <dbReference type="NCBI Taxonomy" id="34508"/>
    <lineage>
        <taxon>Eukaryota</taxon>
        <taxon>Metazoa</taxon>
        <taxon>Ecdysozoa</taxon>
        <taxon>Nematoda</taxon>
        <taxon>Chromadorea</taxon>
        <taxon>Rhabditida</taxon>
        <taxon>Tylenchina</taxon>
        <taxon>Panagrolaimomorpha</taxon>
        <taxon>Strongyloidoidea</taxon>
        <taxon>Steinernematidae</taxon>
        <taxon>Steinernema</taxon>
    </lineage>
</organism>
<dbReference type="OrthoDB" id="5874968at2759"/>
<comment type="caution">
    <text evidence="2">The sequence shown here is derived from an EMBL/GenBank/DDBJ whole genome shotgun (WGS) entry which is preliminary data.</text>
</comment>